<dbReference type="PANTHER" id="PTHR24214">
    <property type="entry name" value="PDZ AND LIM DOMAIN PROTEIN ZASP"/>
    <property type="match status" value="1"/>
</dbReference>
<dbReference type="GO" id="GO:0031941">
    <property type="term" value="C:filamentous actin"/>
    <property type="evidence" value="ECO:0007669"/>
    <property type="project" value="TreeGrafter"/>
</dbReference>
<feature type="region of interest" description="Disordered" evidence="5">
    <location>
        <begin position="295"/>
        <end position="347"/>
    </location>
</feature>
<organism evidence="7 8">
    <name type="scientific">Ascodesmis nigricans</name>
    <dbReference type="NCBI Taxonomy" id="341454"/>
    <lineage>
        <taxon>Eukaryota</taxon>
        <taxon>Fungi</taxon>
        <taxon>Dikarya</taxon>
        <taxon>Ascomycota</taxon>
        <taxon>Pezizomycotina</taxon>
        <taxon>Pezizomycetes</taxon>
        <taxon>Pezizales</taxon>
        <taxon>Ascodesmidaceae</taxon>
        <taxon>Ascodesmis</taxon>
    </lineage>
</organism>
<dbReference type="GO" id="GO:0003779">
    <property type="term" value="F:actin binding"/>
    <property type="evidence" value="ECO:0007669"/>
    <property type="project" value="TreeGrafter"/>
</dbReference>
<feature type="compositionally biased region" description="Polar residues" evidence="5">
    <location>
        <begin position="482"/>
        <end position="492"/>
    </location>
</feature>
<dbReference type="InterPro" id="IPR050604">
    <property type="entry name" value="PDZ-LIM_domain"/>
</dbReference>
<feature type="compositionally biased region" description="Low complexity" evidence="5">
    <location>
        <begin position="33"/>
        <end position="69"/>
    </location>
</feature>
<feature type="region of interest" description="Disordered" evidence="5">
    <location>
        <begin position="392"/>
        <end position="417"/>
    </location>
</feature>
<feature type="region of interest" description="Disordered" evidence="5">
    <location>
        <begin position="28"/>
        <end position="112"/>
    </location>
</feature>
<keyword evidence="1 4" id="KW-0479">Metal-binding</keyword>
<dbReference type="GO" id="GO:0051371">
    <property type="term" value="F:muscle alpha-actinin binding"/>
    <property type="evidence" value="ECO:0007669"/>
    <property type="project" value="TreeGrafter"/>
</dbReference>
<reference evidence="7 8" key="1">
    <citation type="submission" date="2019-04" db="EMBL/GenBank/DDBJ databases">
        <title>Comparative genomics and transcriptomics to analyze fruiting body development in filamentous ascomycetes.</title>
        <authorList>
            <consortium name="DOE Joint Genome Institute"/>
            <person name="Lutkenhaus R."/>
            <person name="Traeger S."/>
            <person name="Breuer J."/>
            <person name="Kuo A."/>
            <person name="Lipzen A."/>
            <person name="Pangilinan J."/>
            <person name="Dilworth D."/>
            <person name="Sandor L."/>
            <person name="Poggeler S."/>
            <person name="Barry K."/>
            <person name="Grigoriev I.V."/>
            <person name="Nowrousian M."/>
        </authorList>
    </citation>
    <scope>NUCLEOTIDE SEQUENCE [LARGE SCALE GENOMIC DNA]</scope>
    <source>
        <strain evidence="7 8">CBS 389.68</strain>
    </source>
</reference>
<gene>
    <name evidence="7" type="ORF">EX30DRAFT_359681</name>
</gene>
<dbReference type="Pfam" id="PF00412">
    <property type="entry name" value="LIM"/>
    <property type="match status" value="3"/>
</dbReference>
<feature type="compositionally biased region" description="Low complexity" evidence="5">
    <location>
        <begin position="209"/>
        <end position="219"/>
    </location>
</feature>
<dbReference type="InParanoid" id="A0A4S2MP10"/>
<feature type="compositionally biased region" description="Low complexity" evidence="5">
    <location>
        <begin position="299"/>
        <end position="323"/>
    </location>
</feature>
<dbReference type="EMBL" id="ML220137">
    <property type="protein sequence ID" value="TGZ78823.1"/>
    <property type="molecule type" value="Genomic_DNA"/>
</dbReference>
<evidence type="ECO:0000256" key="3">
    <source>
        <dbReference type="ARBA" id="ARBA00023038"/>
    </source>
</evidence>
<dbReference type="AlphaFoldDB" id="A0A4S2MP10"/>
<dbReference type="GO" id="GO:0046872">
    <property type="term" value="F:metal ion binding"/>
    <property type="evidence" value="ECO:0007669"/>
    <property type="project" value="UniProtKB-KW"/>
</dbReference>
<dbReference type="Proteomes" id="UP000298138">
    <property type="component" value="Unassembled WGS sequence"/>
</dbReference>
<feature type="domain" description="LIM zinc-binding" evidence="6">
    <location>
        <begin position="703"/>
        <end position="763"/>
    </location>
</feature>
<proteinExistence type="predicted"/>
<dbReference type="Gene3D" id="2.10.110.10">
    <property type="entry name" value="Cysteine Rich Protein"/>
    <property type="match status" value="3"/>
</dbReference>
<dbReference type="InterPro" id="IPR001781">
    <property type="entry name" value="Znf_LIM"/>
</dbReference>
<feature type="domain" description="LIM zinc-binding" evidence="6">
    <location>
        <begin position="764"/>
        <end position="829"/>
    </location>
</feature>
<dbReference type="SMART" id="SM00132">
    <property type="entry name" value="LIM"/>
    <property type="match status" value="3"/>
</dbReference>
<evidence type="ECO:0000259" key="6">
    <source>
        <dbReference type="PROSITE" id="PS50023"/>
    </source>
</evidence>
<evidence type="ECO:0000256" key="1">
    <source>
        <dbReference type="ARBA" id="ARBA00022723"/>
    </source>
</evidence>
<sequence>MSTIAAAEGPSRKAYMSKEQLEAYLLDLRNNRPQRPSSSRPLSAAARSRWSAVRSSTGDIPTSSITPSPDTTPTPTPGTTTTATGTTVVSDPINHGPPTLLPITTTPSLSRRESRLIRKHSATRHGRSHTISSIRSFASLRAGSRERDVAVVDDDDYDHDTSRPTTANSGVRPALSRRAKRDSVGSAGGGGGFRSGLAGLVGQRPGTASSVSSASSGYSETRMKGMFGSSGGATTTAGGSGSPTPTSAPSVVKMPPVHPPRPEDAPMIEKELALHFSTLGMKEGTNVAPLRIGKTEGRPASSAGVPTSSTTTTNTTTTTTPATDEINPSLTRERSSTLPGSTHTAPFAPRKVYIDPWKHEPTQLNKVQYTTNPDPLPSPPMSETEEAEILKDLGRRPLPRVAGPRGMTPPEEKTVRRNQTRYGAQVMPPQPPVVGVVYETETQPQKVVRTNTAPAGKATEGAGRIRGPRVQAGNVLGPRGNTVVNTPASAQNRPLPSISVASAPAAPTVNTTPRPLPAINVSSTPPVPSINISPTPARSIPSINISPTPPIPSTSVSPNPPIPTISFPDDDPPPASRPIPSISLPISSDRPLPRPASSTTSTSTSTRASTTSSRSTATCNHCRDPIQGRIVSAASLRFHPTCFRCAHCATSLEHVGFFPEPAEARQSRLAALNSSSSTSGSSSAPSPPVRFYCHLDFHELFSPRCRTCTTPIESSIILALGHTYHEGHFFCAECGDPFTSTSRFVEKDGYAWCTGCYAKRYAGKCCKCRRPVVEMVVKALGREWHEECFNCGECGGGFEGGRFFVRGGGEGGEGGEAVCVRCEERRLKM</sequence>
<keyword evidence="8" id="KW-1185">Reference proteome</keyword>
<evidence type="ECO:0000256" key="2">
    <source>
        <dbReference type="ARBA" id="ARBA00022833"/>
    </source>
</evidence>
<dbReference type="PROSITE" id="PS50023">
    <property type="entry name" value="LIM_DOMAIN_2"/>
    <property type="match status" value="3"/>
</dbReference>
<dbReference type="PROSITE" id="PS00478">
    <property type="entry name" value="LIM_DOMAIN_1"/>
    <property type="match status" value="2"/>
</dbReference>
<feature type="domain" description="LIM zinc-binding" evidence="6">
    <location>
        <begin position="617"/>
        <end position="681"/>
    </location>
</feature>
<dbReference type="FunFam" id="2.10.110.10:FF:000077">
    <property type="entry name" value="LIM domain protein"/>
    <property type="match status" value="1"/>
</dbReference>
<dbReference type="PANTHER" id="PTHR24214:SF38">
    <property type="entry name" value="PDZ AND LIM DOMAIN PROTEIN ZASP-RELATED"/>
    <property type="match status" value="1"/>
</dbReference>
<evidence type="ECO:0000256" key="4">
    <source>
        <dbReference type="PROSITE-ProRule" id="PRU00125"/>
    </source>
</evidence>
<evidence type="ECO:0000313" key="8">
    <source>
        <dbReference type="Proteomes" id="UP000298138"/>
    </source>
</evidence>
<feature type="compositionally biased region" description="Pro residues" evidence="5">
    <location>
        <begin position="547"/>
        <end position="563"/>
    </location>
</feature>
<evidence type="ECO:0000256" key="5">
    <source>
        <dbReference type="SAM" id="MobiDB-lite"/>
    </source>
</evidence>
<evidence type="ECO:0000313" key="7">
    <source>
        <dbReference type="EMBL" id="TGZ78823.1"/>
    </source>
</evidence>
<dbReference type="OrthoDB" id="15567at2759"/>
<keyword evidence="2 4" id="KW-0862">Zinc</keyword>
<dbReference type="STRING" id="341454.A0A4S2MP10"/>
<feature type="region of interest" description="Disordered" evidence="5">
    <location>
        <begin position="367"/>
        <end position="386"/>
    </location>
</feature>
<feature type="compositionally biased region" description="Low complexity" evidence="5">
    <location>
        <begin position="578"/>
        <end position="618"/>
    </location>
</feature>
<feature type="region of interest" description="Disordered" evidence="5">
    <location>
        <begin position="155"/>
        <end position="255"/>
    </location>
</feature>
<dbReference type="GO" id="GO:0030036">
    <property type="term" value="P:actin cytoskeleton organization"/>
    <property type="evidence" value="ECO:0007669"/>
    <property type="project" value="TreeGrafter"/>
</dbReference>
<feature type="region of interest" description="Disordered" evidence="5">
    <location>
        <begin position="452"/>
        <end position="619"/>
    </location>
</feature>
<protein>
    <recommendedName>
        <fullName evidence="6">LIM zinc-binding domain-containing protein</fullName>
    </recommendedName>
</protein>
<feature type="compositionally biased region" description="Polar residues" evidence="5">
    <location>
        <begin position="520"/>
        <end position="536"/>
    </location>
</feature>
<name>A0A4S2MP10_9PEZI</name>
<feature type="compositionally biased region" description="Low complexity" evidence="5">
    <location>
        <begin position="77"/>
        <end position="109"/>
    </location>
</feature>
<dbReference type="SUPFAM" id="SSF57716">
    <property type="entry name" value="Glucocorticoid receptor-like (DNA-binding domain)"/>
    <property type="match status" value="3"/>
</dbReference>
<dbReference type="GO" id="GO:0001725">
    <property type="term" value="C:stress fiber"/>
    <property type="evidence" value="ECO:0007669"/>
    <property type="project" value="TreeGrafter"/>
</dbReference>
<dbReference type="CDD" id="cd08368">
    <property type="entry name" value="LIM"/>
    <property type="match status" value="2"/>
</dbReference>
<feature type="compositionally biased region" description="Polar residues" evidence="5">
    <location>
        <begin position="326"/>
        <end position="344"/>
    </location>
</feature>
<feature type="compositionally biased region" description="Low complexity" evidence="5">
    <location>
        <begin position="232"/>
        <end position="250"/>
    </location>
</feature>
<feature type="compositionally biased region" description="Low complexity" evidence="5">
    <location>
        <begin position="494"/>
        <end position="513"/>
    </location>
</feature>
<keyword evidence="3 4" id="KW-0440">LIM domain</keyword>
<accession>A0A4S2MP10</accession>
<dbReference type="GO" id="GO:0030695">
    <property type="term" value="F:GTPase regulator activity"/>
    <property type="evidence" value="ECO:0007669"/>
    <property type="project" value="UniProtKB-ARBA"/>
</dbReference>